<keyword evidence="15" id="KW-0699">rRNA-binding</keyword>
<keyword evidence="11 15" id="KW-0255">Endonuclease</keyword>
<dbReference type="PANTHER" id="PTHR11207:SF0">
    <property type="entry name" value="RIBONUCLEASE 3"/>
    <property type="match status" value="1"/>
</dbReference>
<dbReference type="GO" id="GO:0019843">
    <property type="term" value="F:rRNA binding"/>
    <property type="evidence" value="ECO:0007669"/>
    <property type="project" value="UniProtKB-KW"/>
</dbReference>
<feature type="binding site" evidence="15">
    <location>
        <position position="53"/>
    </location>
    <ligand>
        <name>Mg(2+)</name>
        <dbReference type="ChEBI" id="CHEBI:18420"/>
    </ligand>
</feature>
<dbReference type="GO" id="GO:0046872">
    <property type="term" value="F:metal ion binding"/>
    <property type="evidence" value="ECO:0007669"/>
    <property type="project" value="UniProtKB-KW"/>
</dbReference>
<dbReference type="AlphaFoldDB" id="V4RIY7"/>
<dbReference type="PATRIC" id="fig|631454.5.peg.3268"/>
<dbReference type="GO" id="GO:0003725">
    <property type="term" value="F:double-stranded RNA binding"/>
    <property type="evidence" value="ECO:0007669"/>
    <property type="project" value="TreeGrafter"/>
</dbReference>
<evidence type="ECO:0000256" key="8">
    <source>
        <dbReference type="ARBA" id="ARBA00022694"/>
    </source>
</evidence>
<feature type="domain" description="DRBM" evidence="16">
    <location>
        <begin position="165"/>
        <end position="230"/>
    </location>
</feature>
<evidence type="ECO:0000256" key="10">
    <source>
        <dbReference type="ARBA" id="ARBA00022723"/>
    </source>
</evidence>
<evidence type="ECO:0000256" key="6">
    <source>
        <dbReference type="ARBA" id="ARBA00022552"/>
    </source>
</evidence>
<dbReference type="GO" id="GO:0004525">
    <property type="term" value="F:ribonuclease III activity"/>
    <property type="evidence" value="ECO:0007669"/>
    <property type="project" value="UniProtKB-UniRule"/>
</dbReference>
<comment type="catalytic activity">
    <reaction evidence="1 15">
        <text>Endonucleolytic cleavage to 5'-phosphomonoester.</text>
        <dbReference type="EC" id="3.1.26.3"/>
    </reaction>
</comment>
<organism evidence="18 19">
    <name type="scientific">Lutibaculum baratangense AMV1</name>
    <dbReference type="NCBI Taxonomy" id="631454"/>
    <lineage>
        <taxon>Bacteria</taxon>
        <taxon>Pseudomonadati</taxon>
        <taxon>Pseudomonadota</taxon>
        <taxon>Alphaproteobacteria</taxon>
        <taxon>Hyphomicrobiales</taxon>
        <taxon>Tepidamorphaceae</taxon>
        <taxon>Lutibaculum</taxon>
    </lineage>
</organism>
<dbReference type="Gene3D" id="1.10.1520.10">
    <property type="entry name" value="Ribonuclease III domain"/>
    <property type="match status" value="1"/>
</dbReference>
<evidence type="ECO:0000259" key="16">
    <source>
        <dbReference type="PROSITE" id="PS50137"/>
    </source>
</evidence>
<dbReference type="Pfam" id="PF00035">
    <property type="entry name" value="dsrm"/>
    <property type="match status" value="1"/>
</dbReference>
<dbReference type="eggNOG" id="COG0571">
    <property type="taxonomic scope" value="Bacteria"/>
</dbReference>
<keyword evidence="13 15" id="KW-0460">Magnesium</keyword>
<keyword evidence="6 15" id="KW-0698">rRNA processing</keyword>
<keyword evidence="8 15" id="KW-0819">tRNA processing</keyword>
<evidence type="ECO:0000256" key="11">
    <source>
        <dbReference type="ARBA" id="ARBA00022759"/>
    </source>
</evidence>
<dbReference type="GO" id="GO:0006364">
    <property type="term" value="P:rRNA processing"/>
    <property type="evidence" value="ECO:0007669"/>
    <property type="project" value="UniProtKB-UniRule"/>
</dbReference>
<dbReference type="GO" id="GO:0005737">
    <property type="term" value="C:cytoplasm"/>
    <property type="evidence" value="ECO:0007669"/>
    <property type="project" value="UniProtKB-SubCell"/>
</dbReference>
<evidence type="ECO:0000256" key="15">
    <source>
        <dbReference type="HAMAP-Rule" id="MF_00104"/>
    </source>
</evidence>
<evidence type="ECO:0000256" key="3">
    <source>
        <dbReference type="ARBA" id="ARBA00010183"/>
    </source>
</evidence>
<dbReference type="STRING" id="631454.N177_3308"/>
<evidence type="ECO:0000259" key="17">
    <source>
        <dbReference type="PROSITE" id="PS50142"/>
    </source>
</evidence>
<dbReference type="Gene3D" id="3.30.160.20">
    <property type="match status" value="1"/>
</dbReference>
<feature type="binding site" evidence="15">
    <location>
        <position position="129"/>
    </location>
    <ligand>
        <name>Mg(2+)</name>
        <dbReference type="ChEBI" id="CHEBI:18420"/>
    </ligand>
</feature>
<feature type="domain" description="RNase III" evidence="17">
    <location>
        <begin position="16"/>
        <end position="140"/>
    </location>
</feature>
<evidence type="ECO:0000256" key="14">
    <source>
        <dbReference type="ARBA" id="ARBA00022884"/>
    </source>
</evidence>
<keyword evidence="9 15" id="KW-0540">Nuclease</keyword>
<comment type="subunit">
    <text evidence="4 15">Homodimer.</text>
</comment>
<evidence type="ECO:0000256" key="2">
    <source>
        <dbReference type="ARBA" id="ARBA00004496"/>
    </source>
</evidence>
<dbReference type="SUPFAM" id="SSF54768">
    <property type="entry name" value="dsRNA-binding domain-like"/>
    <property type="match status" value="1"/>
</dbReference>
<dbReference type="EC" id="3.1.26.3" evidence="15"/>
<evidence type="ECO:0000256" key="5">
    <source>
        <dbReference type="ARBA" id="ARBA00022490"/>
    </source>
</evidence>
<evidence type="ECO:0000256" key="9">
    <source>
        <dbReference type="ARBA" id="ARBA00022722"/>
    </source>
</evidence>
<feature type="binding site" evidence="15">
    <location>
        <position position="126"/>
    </location>
    <ligand>
        <name>Mg(2+)</name>
        <dbReference type="ChEBI" id="CHEBI:18420"/>
    </ligand>
</feature>
<dbReference type="GO" id="GO:0010468">
    <property type="term" value="P:regulation of gene expression"/>
    <property type="evidence" value="ECO:0007669"/>
    <property type="project" value="TreeGrafter"/>
</dbReference>
<dbReference type="InterPro" id="IPR011907">
    <property type="entry name" value="RNase_III"/>
</dbReference>
<dbReference type="FunFam" id="1.10.1520.10:FF:000001">
    <property type="entry name" value="Ribonuclease 3"/>
    <property type="match status" value="1"/>
</dbReference>
<dbReference type="HAMAP" id="MF_00104">
    <property type="entry name" value="RNase_III"/>
    <property type="match status" value="1"/>
</dbReference>
<name>V4RIY7_9HYPH</name>
<dbReference type="GO" id="GO:0008033">
    <property type="term" value="P:tRNA processing"/>
    <property type="evidence" value="ECO:0007669"/>
    <property type="project" value="UniProtKB-KW"/>
</dbReference>
<proteinExistence type="inferred from homology"/>
<dbReference type="InterPro" id="IPR000999">
    <property type="entry name" value="RNase_III_dom"/>
</dbReference>
<comment type="subcellular location">
    <subcellularLocation>
        <location evidence="2 15">Cytoplasm</location>
    </subcellularLocation>
</comment>
<dbReference type="NCBIfam" id="TIGR02191">
    <property type="entry name" value="RNaseIII"/>
    <property type="match status" value="1"/>
</dbReference>
<gene>
    <name evidence="15" type="primary">rnc</name>
    <name evidence="18" type="ORF">N177_3308</name>
</gene>
<dbReference type="SUPFAM" id="SSF69065">
    <property type="entry name" value="RNase III domain-like"/>
    <property type="match status" value="1"/>
</dbReference>
<feature type="active site" evidence="15">
    <location>
        <position position="57"/>
    </location>
</feature>
<reference evidence="18 19" key="1">
    <citation type="journal article" date="2014" name="Genome Announc.">
        <title>Draft Genome Sequence of Lutibaculum baratangense Strain AMV1T, Isolated from a Mud Volcano in Andamans, India.</title>
        <authorList>
            <person name="Singh A."/>
            <person name="Sreenivas A."/>
            <person name="Sathyanarayana Reddy G."/>
            <person name="Pinnaka A.K."/>
            <person name="Shivaji S."/>
        </authorList>
    </citation>
    <scope>NUCLEOTIDE SEQUENCE [LARGE SCALE GENOMIC DNA]</scope>
    <source>
        <strain evidence="18 19">AMV1</strain>
    </source>
</reference>
<dbReference type="Pfam" id="PF14622">
    <property type="entry name" value="Ribonucleas_3_3"/>
    <property type="match status" value="1"/>
</dbReference>
<dbReference type="EMBL" id="AWXZ01000039">
    <property type="protein sequence ID" value="ESR23240.1"/>
    <property type="molecule type" value="Genomic_DNA"/>
</dbReference>
<evidence type="ECO:0000256" key="13">
    <source>
        <dbReference type="ARBA" id="ARBA00022842"/>
    </source>
</evidence>
<protein>
    <recommendedName>
        <fullName evidence="15">Ribonuclease 3</fullName>
        <ecNumber evidence="15">3.1.26.3</ecNumber>
    </recommendedName>
    <alternativeName>
        <fullName evidence="15">Ribonuclease III</fullName>
        <shortName evidence="15">RNase III</shortName>
    </alternativeName>
</protein>
<dbReference type="GO" id="GO:0042802">
    <property type="term" value="F:identical protein binding"/>
    <property type="evidence" value="ECO:0007669"/>
    <property type="project" value="UniProtKB-ARBA"/>
</dbReference>
<dbReference type="CDD" id="cd00593">
    <property type="entry name" value="RIBOc"/>
    <property type="match status" value="1"/>
</dbReference>
<keyword evidence="5 15" id="KW-0963">Cytoplasm</keyword>
<keyword evidence="12 15" id="KW-0378">Hydrolase</keyword>
<evidence type="ECO:0000313" key="18">
    <source>
        <dbReference type="EMBL" id="ESR23240.1"/>
    </source>
</evidence>
<dbReference type="CDD" id="cd10845">
    <property type="entry name" value="DSRM_RNAse_III_family"/>
    <property type="match status" value="1"/>
</dbReference>
<keyword evidence="7 15" id="KW-0507">mRNA processing</keyword>
<comment type="similarity">
    <text evidence="3">Belongs to the ribonuclease III family.</text>
</comment>
<evidence type="ECO:0000256" key="1">
    <source>
        <dbReference type="ARBA" id="ARBA00000109"/>
    </source>
</evidence>
<dbReference type="PROSITE" id="PS00517">
    <property type="entry name" value="RNASE_3_1"/>
    <property type="match status" value="1"/>
</dbReference>
<comment type="cofactor">
    <cofactor evidence="15">
        <name>Mg(2+)</name>
        <dbReference type="ChEBI" id="CHEBI:18420"/>
    </cofactor>
</comment>
<accession>V4RIY7</accession>
<dbReference type="Proteomes" id="UP000017819">
    <property type="component" value="Unassembled WGS sequence"/>
</dbReference>
<dbReference type="FunFam" id="3.30.160.20:FF:000003">
    <property type="entry name" value="Ribonuclease 3"/>
    <property type="match status" value="1"/>
</dbReference>
<dbReference type="PROSITE" id="PS50142">
    <property type="entry name" value="RNASE_3_2"/>
    <property type="match status" value="1"/>
</dbReference>
<keyword evidence="10 15" id="KW-0479">Metal-binding</keyword>
<dbReference type="GO" id="GO:0006397">
    <property type="term" value="P:mRNA processing"/>
    <property type="evidence" value="ECO:0007669"/>
    <property type="project" value="UniProtKB-UniRule"/>
</dbReference>
<dbReference type="PANTHER" id="PTHR11207">
    <property type="entry name" value="RIBONUCLEASE III"/>
    <property type="match status" value="1"/>
</dbReference>
<evidence type="ECO:0000256" key="4">
    <source>
        <dbReference type="ARBA" id="ARBA00011738"/>
    </source>
</evidence>
<keyword evidence="14 15" id="KW-0694">RNA-binding</keyword>
<evidence type="ECO:0000256" key="7">
    <source>
        <dbReference type="ARBA" id="ARBA00022664"/>
    </source>
</evidence>
<dbReference type="InterPro" id="IPR014720">
    <property type="entry name" value="dsRBD_dom"/>
</dbReference>
<dbReference type="SMART" id="SM00358">
    <property type="entry name" value="DSRM"/>
    <property type="match status" value="1"/>
</dbReference>
<comment type="function">
    <text evidence="15">Digests double-stranded RNA. Involved in the processing of primary rRNA transcript to yield the immediate precursors to the large and small rRNAs (23S and 16S). Processes some mRNAs, and tRNAs when they are encoded in the rRNA operon. Processes pre-crRNA and tracrRNA of type II CRISPR loci if present in the organism.</text>
</comment>
<sequence length="241" mass="26266">MGTPVFDGGMTARGDLAALTERLGHAFSDPELLVRALTHASVQGGGETYQRLEFLGDRVLGLVVADALFRMYPKADEGELSPRFTRLVRRETCAEVAREADLGRHIRLGPGESTSGGRTKDAILADVCEAVMGALYVDGGLEAARGFIERYWGDRLAQKVERLKDAKTALQEWAHSQGHQRTPAYREVERAGPDHAPVFTVEVQVEGVRPATGQGSSKRIAEQSAAEAMLVRERVWKGAKP</sequence>
<dbReference type="SMART" id="SM00535">
    <property type="entry name" value="RIBOc"/>
    <property type="match status" value="1"/>
</dbReference>
<feature type="active site" evidence="15">
    <location>
        <position position="129"/>
    </location>
</feature>
<evidence type="ECO:0000313" key="19">
    <source>
        <dbReference type="Proteomes" id="UP000017819"/>
    </source>
</evidence>
<dbReference type="PROSITE" id="PS50137">
    <property type="entry name" value="DS_RBD"/>
    <property type="match status" value="1"/>
</dbReference>
<keyword evidence="19" id="KW-1185">Reference proteome</keyword>
<comment type="caution">
    <text evidence="18">The sequence shown here is derived from an EMBL/GenBank/DDBJ whole genome shotgun (WGS) entry which is preliminary data.</text>
</comment>
<dbReference type="InterPro" id="IPR036389">
    <property type="entry name" value="RNase_III_sf"/>
</dbReference>
<evidence type="ECO:0000256" key="12">
    <source>
        <dbReference type="ARBA" id="ARBA00022801"/>
    </source>
</evidence>